<dbReference type="CDD" id="cd03801">
    <property type="entry name" value="GT4_PimA-like"/>
    <property type="match status" value="1"/>
</dbReference>
<protein>
    <submittedName>
        <fullName evidence="2">Glycosyltransferase family 4 protein</fullName>
    </submittedName>
</protein>
<keyword evidence="1" id="KW-0808">Transferase</keyword>
<organism evidence="2 3">
    <name type="scientific">Maritimibacter dapengensis</name>
    <dbReference type="NCBI Taxonomy" id="2836868"/>
    <lineage>
        <taxon>Bacteria</taxon>
        <taxon>Pseudomonadati</taxon>
        <taxon>Pseudomonadota</taxon>
        <taxon>Alphaproteobacteria</taxon>
        <taxon>Rhodobacterales</taxon>
        <taxon>Roseobacteraceae</taxon>
        <taxon>Maritimibacter</taxon>
    </lineage>
</organism>
<evidence type="ECO:0000313" key="3">
    <source>
        <dbReference type="Proteomes" id="UP000756530"/>
    </source>
</evidence>
<dbReference type="Pfam" id="PF13692">
    <property type="entry name" value="Glyco_trans_1_4"/>
    <property type="match status" value="1"/>
</dbReference>
<evidence type="ECO:0000256" key="1">
    <source>
        <dbReference type="ARBA" id="ARBA00022679"/>
    </source>
</evidence>
<dbReference type="RefSeq" id="WP_218393355.1">
    <property type="nucleotide sequence ID" value="NZ_JAHUZE010000003.1"/>
</dbReference>
<dbReference type="PANTHER" id="PTHR46401:SF2">
    <property type="entry name" value="GLYCOSYLTRANSFERASE WBBK-RELATED"/>
    <property type="match status" value="1"/>
</dbReference>
<keyword evidence="3" id="KW-1185">Reference proteome</keyword>
<proteinExistence type="predicted"/>
<name>A0ABS6T4P8_9RHOB</name>
<sequence length="368" mass="39753">MQPAPHVMIDALNLNAGGGSVVMARLAKALVLKGSRVTVLTARELPECDLAANGVNILPIPGAHGAIRAYIYRATRLDRLAHDAKADALVSFNYFSPVTLPQATYHINVIPFLPFRQRRAAVGMPRALLQPRAAHAALGQSSINLFESAHLRELARSSAPEHETDHVAYAGIDIPSQSGPRHSPPRVETVCMITSGAPHKQNTIALSAFRAFAVSRPMARLEIFGNTQAIRSSLSPGLRSFCDNSGQVAFRGYVDRDTLYGTLSTAFALLTASELESFYMVALEAMIVGCPVIAADISSVRESTGEAAQLFPAGDWRAAAFALDDLTDPDWWCAVSQNGYEWARHFDARKLSASFADKILSLIDREAA</sequence>
<evidence type="ECO:0000313" key="2">
    <source>
        <dbReference type="EMBL" id="MBV7380165.1"/>
    </source>
</evidence>
<dbReference type="EMBL" id="JAHUZE010000003">
    <property type="protein sequence ID" value="MBV7380165.1"/>
    <property type="molecule type" value="Genomic_DNA"/>
</dbReference>
<reference evidence="2 3" key="1">
    <citation type="submission" date="2021-05" db="EMBL/GenBank/DDBJ databases">
        <title>Culturable bacteria isolated from Daya Bay.</title>
        <authorList>
            <person name="Zheng W."/>
            <person name="Yu S."/>
            <person name="Huang Y."/>
        </authorList>
    </citation>
    <scope>NUCLEOTIDE SEQUENCE [LARGE SCALE GENOMIC DNA]</scope>
    <source>
        <strain evidence="2 3">DP4N28-5</strain>
    </source>
</reference>
<dbReference type="Proteomes" id="UP000756530">
    <property type="component" value="Unassembled WGS sequence"/>
</dbReference>
<gene>
    <name evidence="2" type="ORF">KJP28_14630</name>
</gene>
<dbReference type="PANTHER" id="PTHR46401">
    <property type="entry name" value="GLYCOSYLTRANSFERASE WBBK-RELATED"/>
    <property type="match status" value="1"/>
</dbReference>
<comment type="caution">
    <text evidence="2">The sequence shown here is derived from an EMBL/GenBank/DDBJ whole genome shotgun (WGS) entry which is preliminary data.</text>
</comment>
<accession>A0ABS6T4P8</accession>